<dbReference type="GO" id="GO:0005737">
    <property type="term" value="C:cytoplasm"/>
    <property type="evidence" value="ECO:0007669"/>
    <property type="project" value="TreeGrafter"/>
</dbReference>
<keyword evidence="3" id="KW-1185">Reference proteome</keyword>
<dbReference type="Pfam" id="PF20659">
    <property type="entry name" value="MS_C"/>
    <property type="match status" value="1"/>
</dbReference>
<dbReference type="InterPro" id="IPR044856">
    <property type="entry name" value="Malate_synth_C_sf"/>
</dbReference>
<dbReference type="InterPro" id="IPR048355">
    <property type="entry name" value="MS_C"/>
</dbReference>
<evidence type="ECO:0000259" key="1">
    <source>
        <dbReference type="Pfam" id="PF20659"/>
    </source>
</evidence>
<dbReference type="SUPFAM" id="SSF51645">
    <property type="entry name" value="Malate synthase G"/>
    <property type="match status" value="1"/>
</dbReference>
<dbReference type="Gene3D" id="1.20.1220.12">
    <property type="entry name" value="Malate synthase, domain III"/>
    <property type="match status" value="1"/>
</dbReference>
<dbReference type="PANTHER" id="PTHR42902">
    <property type="entry name" value="MALATE SYNTHASE"/>
    <property type="match status" value="1"/>
</dbReference>
<dbReference type="GO" id="GO:0004474">
    <property type="term" value="F:malate synthase activity"/>
    <property type="evidence" value="ECO:0007669"/>
    <property type="project" value="InterPro"/>
</dbReference>
<dbReference type="STRING" id="121616.GA0070216_12125"/>
<protein>
    <submittedName>
        <fullName evidence="2">Malate synthase A</fullName>
    </submittedName>
</protein>
<accession>A0A1C5APB3</accession>
<dbReference type="PANTHER" id="PTHR42902:SF1">
    <property type="entry name" value="MALATE SYNTHASE 1-RELATED"/>
    <property type="match status" value="1"/>
</dbReference>
<sequence>MLGDRPHQLDRLRDDVAVTAADLLAVDKTPGQVTAAGLRANIAVAVRYVDAWLGGTGAVALGNLMEDAATAEIARCQVWQWLHHGTPLADGGCVTEDLVRTILAEELAALRDGRVGANRDRAAQAARIVEDTALGENLPAFFTTGAYARHLGPARRPVPVG</sequence>
<dbReference type="EMBL" id="FMCU01000021">
    <property type="protein sequence ID" value="SCF47040.1"/>
    <property type="molecule type" value="Genomic_DNA"/>
</dbReference>
<gene>
    <name evidence="2" type="ORF">GA0070216_12125</name>
</gene>
<proteinExistence type="predicted"/>
<organism evidence="2 3">
    <name type="scientific">Micromonospora matsumotoense</name>
    <dbReference type="NCBI Taxonomy" id="121616"/>
    <lineage>
        <taxon>Bacteria</taxon>
        <taxon>Bacillati</taxon>
        <taxon>Actinomycetota</taxon>
        <taxon>Actinomycetes</taxon>
        <taxon>Micromonosporales</taxon>
        <taxon>Micromonosporaceae</taxon>
        <taxon>Micromonospora</taxon>
    </lineage>
</organism>
<dbReference type="InterPro" id="IPR006252">
    <property type="entry name" value="Malate_synthA"/>
</dbReference>
<dbReference type="AlphaFoldDB" id="A0A1C5APB3"/>
<reference evidence="3" key="1">
    <citation type="submission" date="2016-06" db="EMBL/GenBank/DDBJ databases">
        <authorList>
            <person name="Varghese N."/>
            <person name="Submissions Spin"/>
        </authorList>
    </citation>
    <scope>NUCLEOTIDE SEQUENCE [LARGE SCALE GENOMIC DNA]</scope>
    <source>
        <strain evidence="3">DSM 44100</strain>
    </source>
</reference>
<evidence type="ECO:0000313" key="3">
    <source>
        <dbReference type="Proteomes" id="UP000198797"/>
    </source>
</evidence>
<feature type="domain" description="Malate synthase C-terminal" evidence="1">
    <location>
        <begin position="33"/>
        <end position="148"/>
    </location>
</feature>
<dbReference type="FunFam" id="1.20.1220.12:FF:000001">
    <property type="entry name" value="Malate synthase"/>
    <property type="match status" value="1"/>
</dbReference>
<name>A0A1C5APB3_9ACTN</name>
<dbReference type="Proteomes" id="UP000198797">
    <property type="component" value="Unassembled WGS sequence"/>
</dbReference>
<evidence type="ECO:0000313" key="2">
    <source>
        <dbReference type="EMBL" id="SCF47040.1"/>
    </source>
</evidence>
<dbReference type="GO" id="GO:0006097">
    <property type="term" value="P:glyoxylate cycle"/>
    <property type="evidence" value="ECO:0007669"/>
    <property type="project" value="InterPro"/>
</dbReference>
<dbReference type="InterPro" id="IPR011076">
    <property type="entry name" value="Malate_synth_sf"/>
</dbReference>